<evidence type="ECO:0000313" key="2">
    <source>
        <dbReference type="EMBL" id="EFJ02583.1"/>
    </source>
</evidence>
<dbReference type="HOGENOM" id="CLU_356838_0_0_1"/>
<evidence type="ECO:0000313" key="3">
    <source>
        <dbReference type="Proteomes" id="UP000007431"/>
    </source>
</evidence>
<protein>
    <submittedName>
        <fullName evidence="2">Uncharacterized protein</fullName>
    </submittedName>
</protein>
<feature type="region of interest" description="Disordered" evidence="1">
    <location>
        <begin position="109"/>
        <end position="128"/>
    </location>
</feature>
<dbReference type="InParanoid" id="D8PSB8"/>
<accession>D8PSB8</accession>
<evidence type="ECO:0000256" key="1">
    <source>
        <dbReference type="SAM" id="MobiDB-lite"/>
    </source>
</evidence>
<feature type="compositionally biased region" description="Basic and acidic residues" evidence="1">
    <location>
        <begin position="449"/>
        <end position="458"/>
    </location>
</feature>
<gene>
    <name evidence="2" type="ORF">SCHCODRAFT_104326</name>
</gene>
<feature type="non-terminal residue" evidence="2">
    <location>
        <position position="786"/>
    </location>
</feature>
<feature type="compositionally biased region" description="Low complexity" evidence="1">
    <location>
        <begin position="585"/>
        <end position="603"/>
    </location>
</feature>
<dbReference type="VEuPathDB" id="FungiDB:SCHCODRAFT_02721048"/>
<feature type="region of interest" description="Disordered" evidence="1">
    <location>
        <begin position="705"/>
        <end position="786"/>
    </location>
</feature>
<feature type="compositionally biased region" description="Polar residues" evidence="1">
    <location>
        <begin position="165"/>
        <end position="176"/>
    </location>
</feature>
<feature type="region of interest" description="Disordered" evidence="1">
    <location>
        <begin position="504"/>
        <end position="528"/>
    </location>
</feature>
<sequence length="786" mass="84493">MPALELPLKGKQARTLDLPRADTKRCSGVVLCALRQSRDRLIFKTFPRFTSRPGKIPPPPSHTLQRRARCNVEIGPHSFDDVAFYEVHYQDQFPTLSYNGPSPVPLSLRASSTAAPAPNPAYDPQSWKTSPYPDHALLTMSAGQLKRAYEVPDAADNHDGPTALPSASPSRATSSLPAPAENPMSPASQPTGITQSLIHQVAAAAACDEHLGNIVAAASQGTATPDQLRELSKAVRELKRASPASSAPGPPPPNRPQDSMQTRYPPVPQSPQPQQPVPQVMSTQSIHATQPLVREFDIAIEFSEAIGERFIVPRGPTVCKLLSQSSTSAGMTYDIELTVTTIPNESDAPQLVVLHLTEAPSALWDTVRRWAGDEITQERNKAIVEQMKQKPPCFLAHQLKKNDTLLSRIQSSINANSTYPMRNIAWDQNFGRAKRQRVQERPVTSTRPDTTEFVRGQRDPFGMYTPPGDNPAFANEPAFWKASTVHQSARSQEKRKTNAAIALADIQRGPPQGKSSAPPTTPPTPAPAVPVSEVITLVRPYEQSANSHRPGDYHNSASKVVMHVSPRRFQGAPESTRETGPVGEARAPPTAPYAASSSTSHPALHQTADASQSLSPNSPNPASSSAAPPAKRQRRDDAARINLSQTSPICCFSCQRTNVPLIMAGRFCRQCVESGRAVNDIPPEPKYIYSTPATYAAQASAGLRSAGSGEAQSQIYGGKSRPPPRERAIPASPASASLHAEDHDRSRGGSSSVVPVSHVDASHRATPRLGSGVESYDQGVPSSGPA</sequence>
<keyword evidence="3" id="KW-1185">Reference proteome</keyword>
<dbReference type="Proteomes" id="UP000007431">
    <property type="component" value="Unassembled WGS sequence"/>
</dbReference>
<proteinExistence type="predicted"/>
<feature type="region of interest" description="Disordered" evidence="1">
    <location>
        <begin position="236"/>
        <end position="281"/>
    </location>
</feature>
<feature type="compositionally biased region" description="Low complexity" evidence="1">
    <location>
        <begin position="610"/>
        <end position="630"/>
    </location>
</feature>
<feature type="compositionally biased region" description="Low complexity" evidence="1">
    <location>
        <begin position="748"/>
        <end position="759"/>
    </location>
</feature>
<dbReference type="OMA" id="ECMISIH"/>
<reference evidence="2 3" key="1">
    <citation type="journal article" date="2010" name="Nat. Biotechnol.">
        <title>Genome sequence of the model mushroom Schizophyllum commune.</title>
        <authorList>
            <person name="Ohm R.A."/>
            <person name="de Jong J.F."/>
            <person name="Lugones L.G."/>
            <person name="Aerts A."/>
            <person name="Kothe E."/>
            <person name="Stajich J.E."/>
            <person name="de Vries R.P."/>
            <person name="Record E."/>
            <person name="Levasseur A."/>
            <person name="Baker S.E."/>
            <person name="Bartholomew K.A."/>
            <person name="Coutinho P.M."/>
            <person name="Erdmann S."/>
            <person name="Fowler T.J."/>
            <person name="Gathman A.C."/>
            <person name="Lombard V."/>
            <person name="Henrissat B."/>
            <person name="Knabe N."/>
            <person name="Kuees U."/>
            <person name="Lilly W.W."/>
            <person name="Lindquist E."/>
            <person name="Lucas S."/>
            <person name="Magnuson J.K."/>
            <person name="Piumi F."/>
            <person name="Raudaskoski M."/>
            <person name="Salamov A."/>
            <person name="Schmutz J."/>
            <person name="Schwarze F.W.M.R."/>
            <person name="vanKuyk P.A."/>
            <person name="Horton J.S."/>
            <person name="Grigoriev I.V."/>
            <person name="Woesten H.A.B."/>
        </authorList>
    </citation>
    <scope>NUCLEOTIDE SEQUENCE [LARGE SCALE GENOMIC DNA]</scope>
    <source>
        <strain evidence="3">H4-8 / FGSC 9210</strain>
    </source>
</reference>
<dbReference type="AlphaFoldDB" id="D8PSB8"/>
<feature type="region of interest" description="Disordered" evidence="1">
    <location>
        <begin position="433"/>
        <end position="461"/>
    </location>
</feature>
<feature type="compositionally biased region" description="Pro residues" evidence="1">
    <location>
        <begin position="519"/>
        <end position="528"/>
    </location>
</feature>
<feature type="region of interest" description="Disordered" evidence="1">
    <location>
        <begin position="566"/>
        <end position="636"/>
    </location>
</feature>
<dbReference type="eggNOG" id="KOG1601">
    <property type="taxonomic scope" value="Eukaryota"/>
</dbReference>
<dbReference type="EMBL" id="GL377302">
    <property type="protein sequence ID" value="EFJ02583.1"/>
    <property type="molecule type" value="Genomic_DNA"/>
</dbReference>
<name>D8PSB8_SCHCM</name>
<feature type="region of interest" description="Disordered" evidence="1">
    <location>
        <begin position="153"/>
        <end position="191"/>
    </location>
</feature>
<organism evidence="3">
    <name type="scientific">Schizophyllum commune (strain H4-8 / FGSC 9210)</name>
    <name type="common">Split gill fungus</name>
    <dbReference type="NCBI Taxonomy" id="578458"/>
    <lineage>
        <taxon>Eukaryota</taxon>
        <taxon>Fungi</taxon>
        <taxon>Dikarya</taxon>
        <taxon>Basidiomycota</taxon>
        <taxon>Agaricomycotina</taxon>
        <taxon>Agaricomycetes</taxon>
        <taxon>Agaricomycetidae</taxon>
        <taxon>Agaricales</taxon>
        <taxon>Schizophyllaceae</taxon>
        <taxon>Schizophyllum</taxon>
    </lineage>
</organism>
<feature type="compositionally biased region" description="Pro residues" evidence="1">
    <location>
        <begin position="265"/>
        <end position="276"/>
    </location>
</feature>